<dbReference type="PROSITE" id="PS00236">
    <property type="entry name" value="NEUROTR_ION_CHANNEL"/>
    <property type="match status" value="1"/>
</dbReference>
<keyword evidence="2 5" id="KW-0812">Transmembrane</keyword>
<dbReference type="PANTHER" id="PTHR18945">
    <property type="entry name" value="NEUROTRANSMITTER GATED ION CHANNEL"/>
    <property type="match status" value="1"/>
</dbReference>
<evidence type="ECO:0000313" key="9">
    <source>
        <dbReference type="Proteomes" id="UP001158576"/>
    </source>
</evidence>
<dbReference type="InterPro" id="IPR038050">
    <property type="entry name" value="Neuro_actylchol_rec"/>
</dbReference>
<evidence type="ECO:0000259" key="7">
    <source>
        <dbReference type="Pfam" id="PF02932"/>
    </source>
</evidence>
<dbReference type="Pfam" id="PF02931">
    <property type="entry name" value="Neur_chan_LBD"/>
    <property type="match status" value="1"/>
</dbReference>
<dbReference type="InterPro" id="IPR006201">
    <property type="entry name" value="Neur_channel"/>
</dbReference>
<proteinExistence type="inferred from homology"/>
<evidence type="ECO:0000313" key="8">
    <source>
        <dbReference type="EMBL" id="CAG5111214.1"/>
    </source>
</evidence>
<evidence type="ECO:0000256" key="2">
    <source>
        <dbReference type="ARBA" id="ARBA00022692"/>
    </source>
</evidence>
<name>A0ABN7T065_OIKDI</name>
<dbReference type="InterPro" id="IPR006202">
    <property type="entry name" value="Neur_chan_lig-bd"/>
</dbReference>
<keyword evidence="5" id="KW-0406">Ion transport</keyword>
<evidence type="ECO:0000256" key="3">
    <source>
        <dbReference type="ARBA" id="ARBA00022989"/>
    </source>
</evidence>
<comment type="subcellular location">
    <subcellularLocation>
        <location evidence="1">Membrane</location>
        <topology evidence="1">Multi-pass membrane protein</topology>
    </subcellularLocation>
</comment>
<dbReference type="Proteomes" id="UP001158576">
    <property type="component" value="Chromosome 2"/>
</dbReference>
<dbReference type="Gene3D" id="1.20.58.390">
    <property type="entry name" value="Neurotransmitter-gated ion-channel transmembrane domain"/>
    <property type="match status" value="2"/>
</dbReference>
<keyword evidence="4 5" id="KW-0472">Membrane</keyword>
<organism evidence="8 9">
    <name type="scientific">Oikopleura dioica</name>
    <name type="common">Tunicate</name>
    <dbReference type="NCBI Taxonomy" id="34765"/>
    <lineage>
        <taxon>Eukaryota</taxon>
        <taxon>Metazoa</taxon>
        <taxon>Chordata</taxon>
        <taxon>Tunicata</taxon>
        <taxon>Appendicularia</taxon>
        <taxon>Copelata</taxon>
        <taxon>Oikopleuridae</taxon>
        <taxon>Oikopleura</taxon>
    </lineage>
</organism>
<accession>A0ABN7T065</accession>
<dbReference type="PRINTS" id="PR00252">
    <property type="entry name" value="NRIONCHANNEL"/>
</dbReference>
<comment type="similarity">
    <text evidence="5">Belongs to the ligand-gated ion channel (TC 1.A.9) family.</text>
</comment>
<dbReference type="SUPFAM" id="SSF90112">
    <property type="entry name" value="Neurotransmitter-gated ion-channel transmembrane pore"/>
    <property type="match status" value="1"/>
</dbReference>
<keyword evidence="3 5" id="KW-1133">Transmembrane helix</keyword>
<gene>
    <name evidence="8" type="ORF">OKIOD_LOCUS14308</name>
</gene>
<dbReference type="Gene3D" id="2.70.170.10">
    <property type="entry name" value="Neurotransmitter-gated ion-channel ligand-binding domain"/>
    <property type="match status" value="1"/>
</dbReference>
<keyword evidence="5" id="KW-0407">Ion channel</keyword>
<dbReference type="InterPro" id="IPR006029">
    <property type="entry name" value="Neurotrans-gated_channel_TM"/>
</dbReference>
<feature type="transmembrane region" description="Helical" evidence="5">
    <location>
        <begin position="145"/>
        <end position="166"/>
    </location>
</feature>
<dbReference type="InterPro" id="IPR036719">
    <property type="entry name" value="Neuro-gated_channel_TM_sf"/>
</dbReference>
<evidence type="ECO:0000256" key="5">
    <source>
        <dbReference type="RuleBase" id="RU000687"/>
    </source>
</evidence>
<keyword evidence="5" id="KW-0813">Transport</keyword>
<feature type="transmembrane region" description="Helical" evidence="5">
    <location>
        <begin position="202"/>
        <end position="223"/>
    </location>
</feature>
<feature type="transmembrane region" description="Helical" evidence="5">
    <location>
        <begin position="178"/>
        <end position="196"/>
    </location>
</feature>
<feature type="domain" description="Neurotransmitter-gated ion-channel transmembrane" evidence="7">
    <location>
        <begin position="153"/>
        <end position="220"/>
    </location>
</feature>
<dbReference type="Pfam" id="PF02932">
    <property type="entry name" value="Neur_chan_memb"/>
    <property type="match status" value="1"/>
</dbReference>
<dbReference type="EMBL" id="OU015567">
    <property type="protein sequence ID" value="CAG5111214.1"/>
    <property type="molecule type" value="Genomic_DNA"/>
</dbReference>
<evidence type="ECO:0000259" key="6">
    <source>
        <dbReference type="Pfam" id="PF02931"/>
    </source>
</evidence>
<protein>
    <submittedName>
        <fullName evidence="8">Oidioi.mRNA.OKI2018_I69.chr2.g5543.t1.cds</fullName>
    </submittedName>
</protein>
<dbReference type="SUPFAM" id="SSF63712">
    <property type="entry name" value="Nicotinic receptor ligand binding domain-like"/>
    <property type="match status" value="1"/>
</dbReference>
<feature type="transmembrane region" description="Helical" evidence="5">
    <location>
        <begin position="386"/>
        <end position="406"/>
    </location>
</feature>
<evidence type="ECO:0000256" key="4">
    <source>
        <dbReference type="ARBA" id="ARBA00023136"/>
    </source>
</evidence>
<dbReference type="InterPro" id="IPR036734">
    <property type="entry name" value="Neur_chan_lig-bd_sf"/>
</dbReference>
<sequence>MDDCRFNTIDRLHIDIERIWRPDIAVHNNVDGTYISSSVPTFKAIVFSNGTVLHSHIGKYSTFCRVNVENFPYDEQVCSIDFHPYVYSGEDVKLKTAEVMRKNLKPNSEWELKRATTEYKEKWDPLTGQNETFVRASLYLVRLPLFYTLYITLPILMITSMVISVFHQPNMGGEKITLSISVLLALTFFLGLVSSMTPKSAAAIPLISKYLIFSMVLVFNAGFRAQNTVPHPIFPTGHRFSVSSEYPSSYNTYQERKNSEKPEDEKTVFTLDHIPVLSGRLRSEEYISKKLKPRKVKIAKQDTIYGSFSSISSATSSFNERRISKLGPEKKRLQRYKSQILEGLAPEMIFSSNRAVRMIADQQKVADELASGEADWIFLALVIDRCLLLIFIMSFAFGSCTLFYGVQDANYQLTLT</sequence>
<feature type="domain" description="Neurotransmitter-gated ion-channel ligand-binding" evidence="6">
    <location>
        <begin position="5"/>
        <end position="143"/>
    </location>
</feature>
<evidence type="ECO:0000256" key="1">
    <source>
        <dbReference type="ARBA" id="ARBA00004141"/>
    </source>
</evidence>
<keyword evidence="9" id="KW-1185">Reference proteome</keyword>
<reference evidence="8 9" key="1">
    <citation type="submission" date="2021-04" db="EMBL/GenBank/DDBJ databases">
        <authorList>
            <person name="Bliznina A."/>
        </authorList>
    </citation>
    <scope>NUCLEOTIDE SEQUENCE [LARGE SCALE GENOMIC DNA]</scope>
</reference>
<dbReference type="InterPro" id="IPR018000">
    <property type="entry name" value="Neurotransmitter_ion_chnl_CS"/>
</dbReference>